<feature type="region of interest" description="Disordered" evidence="2">
    <location>
        <begin position="316"/>
        <end position="377"/>
    </location>
</feature>
<accession>A0A161TPZ2</accession>
<dbReference type="PANTHER" id="PTHR31834">
    <property type="entry name" value="INITIATION-SPECIFIC ALPHA-1,6-MANNOSYLTRANSFERASE"/>
    <property type="match status" value="1"/>
</dbReference>
<dbReference type="STRING" id="1328760.A0A161TPZ2"/>
<evidence type="ECO:0000256" key="1">
    <source>
        <dbReference type="ARBA" id="ARBA00009003"/>
    </source>
</evidence>
<dbReference type="InterPro" id="IPR039367">
    <property type="entry name" value="Och1-like"/>
</dbReference>
<dbReference type="GeneID" id="28902137"/>
<evidence type="ECO:0000313" key="4">
    <source>
        <dbReference type="Proteomes" id="UP000076632"/>
    </source>
</evidence>
<comment type="similarity">
    <text evidence="1">Belongs to the glycosyltransferase 32 family.</text>
</comment>
<dbReference type="EMBL" id="KV407456">
    <property type="protein sequence ID" value="KZF24346.1"/>
    <property type="molecule type" value="Genomic_DNA"/>
</dbReference>
<dbReference type="GO" id="GO:0000009">
    <property type="term" value="F:alpha-1,6-mannosyltransferase activity"/>
    <property type="evidence" value="ECO:0007669"/>
    <property type="project" value="InterPro"/>
</dbReference>
<dbReference type="Gene3D" id="3.90.550.20">
    <property type="match status" value="1"/>
</dbReference>
<reference evidence="3 4" key="1">
    <citation type="journal article" date="2016" name="Fungal Biol.">
        <title>The genome of Xylona heveae provides a window into fungal endophytism.</title>
        <authorList>
            <person name="Gazis R."/>
            <person name="Kuo A."/>
            <person name="Riley R."/>
            <person name="LaButti K."/>
            <person name="Lipzen A."/>
            <person name="Lin J."/>
            <person name="Amirebrahimi M."/>
            <person name="Hesse C.N."/>
            <person name="Spatafora J.W."/>
            <person name="Henrissat B."/>
            <person name="Hainaut M."/>
            <person name="Grigoriev I.V."/>
            <person name="Hibbett D.S."/>
        </authorList>
    </citation>
    <scope>NUCLEOTIDE SEQUENCE [LARGE SCALE GENOMIC DNA]</scope>
    <source>
        <strain evidence="3 4">TC161</strain>
    </source>
</reference>
<proteinExistence type="inferred from homology"/>
<feature type="compositionally biased region" description="Basic and acidic residues" evidence="2">
    <location>
        <begin position="339"/>
        <end position="354"/>
    </location>
</feature>
<dbReference type="InParanoid" id="A0A161TPZ2"/>
<name>A0A161TPZ2_XYLHT</name>
<organism evidence="3 4">
    <name type="scientific">Xylona heveae (strain CBS 132557 / TC161)</name>
    <dbReference type="NCBI Taxonomy" id="1328760"/>
    <lineage>
        <taxon>Eukaryota</taxon>
        <taxon>Fungi</taxon>
        <taxon>Dikarya</taxon>
        <taxon>Ascomycota</taxon>
        <taxon>Pezizomycotina</taxon>
        <taxon>Xylonomycetes</taxon>
        <taxon>Xylonales</taxon>
        <taxon>Xylonaceae</taxon>
        <taxon>Xylona</taxon>
    </lineage>
</organism>
<dbReference type="InterPro" id="IPR007577">
    <property type="entry name" value="GlycoTrfase_DXD_sugar-bd_CS"/>
</dbReference>
<gene>
    <name evidence="3" type="ORF">L228DRAFT_94955</name>
</gene>
<dbReference type="OrthoDB" id="409543at2759"/>
<dbReference type="SUPFAM" id="SSF53448">
    <property type="entry name" value="Nucleotide-diphospho-sugar transferases"/>
    <property type="match status" value="1"/>
</dbReference>
<dbReference type="GO" id="GO:0000136">
    <property type="term" value="C:mannan polymerase complex"/>
    <property type="evidence" value="ECO:0007669"/>
    <property type="project" value="TreeGrafter"/>
</dbReference>
<dbReference type="Proteomes" id="UP000076632">
    <property type="component" value="Unassembled WGS sequence"/>
</dbReference>
<dbReference type="Pfam" id="PF04488">
    <property type="entry name" value="Gly_transf_sug"/>
    <property type="match status" value="1"/>
</dbReference>
<keyword evidence="4" id="KW-1185">Reference proteome</keyword>
<evidence type="ECO:0000313" key="3">
    <source>
        <dbReference type="EMBL" id="KZF24346.1"/>
    </source>
</evidence>
<dbReference type="AlphaFoldDB" id="A0A161TPZ2"/>
<protein>
    <submittedName>
        <fullName evidence="3">Glycosyltransferase family 32 protein</fullName>
    </submittedName>
</protein>
<dbReference type="InterPro" id="IPR029044">
    <property type="entry name" value="Nucleotide-diphossugar_trans"/>
</dbReference>
<sequence>MFPKRFAIIALLTCFFFAIFVFQFQRDQGILPSTTRFLCPSAPQSTSKPNATVDLSEVPFPKKIWQSWKSPVSMLEGGDLDNVRSWKKLNPEYRYELLTDAAAETYVLDTFLATRPDIVEVFLSLHSVILRSDFLRYLLLLGDGGVYSDIDTKNLKPVRDWIPSWYAEDTNIVVGIEVDEPDGQKWSGWRYNYQFCQWTIMSKPGHPIIETVVDRVIKSLWDMADKQNTTLNRVKTFSEDVIATTGPGAFTDAVFEILTEQAGKNITAHDITRLKSPKLLGDVLILPVNAFAPGQSHSKAGKPEDDGSLVQHMWKSSWWGDNPQGNFEDHKKKKEEEEEQKKKEEEQKSQKDENNSGQGNANQKRQEDGLRRQEEER</sequence>
<dbReference type="RefSeq" id="XP_018189901.1">
    <property type="nucleotide sequence ID" value="XM_018337000.1"/>
</dbReference>
<keyword evidence="3" id="KW-0808">Transferase</keyword>
<feature type="compositionally biased region" description="Basic and acidic residues" evidence="2">
    <location>
        <begin position="364"/>
        <end position="377"/>
    </location>
</feature>
<dbReference type="OMA" id="ECVELWD"/>
<evidence type="ECO:0000256" key="2">
    <source>
        <dbReference type="SAM" id="MobiDB-lite"/>
    </source>
</evidence>
<dbReference type="GO" id="GO:0006487">
    <property type="term" value="P:protein N-linked glycosylation"/>
    <property type="evidence" value="ECO:0007669"/>
    <property type="project" value="TreeGrafter"/>
</dbReference>
<dbReference type="PANTHER" id="PTHR31834:SF8">
    <property type="entry name" value="TRANSFERASE, PUTATIVE (AFU_ORTHOLOGUE AFUA_6G14040)-RELATED"/>
    <property type="match status" value="1"/>
</dbReference>